<comment type="caution">
    <text evidence="2">The sequence shown here is derived from an EMBL/GenBank/DDBJ whole genome shotgun (WGS) entry which is preliminary data.</text>
</comment>
<dbReference type="EMBL" id="BHXQ01000003">
    <property type="protein sequence ID" value="GCC51604.1"/>
    <property type="molecule type" value="Genomic_DNA"/>
</dbReference>
<dbReference type="Gene3D" id="2.40.70.10">
    <property type="entry name" value="Acid Proteases"/>
    <property type="match status" value="1"/>
</dbReference>
<protein>
    <recommendedName>
        <fullName evidence="4">Peptidase A2 domain-containing protein</fullName>
    </recommendedName>
</protein>
<evidence type="ECO:0000313" key="3">
    <source>
        <dbReference type="Proteomes" id="UP000288227"/>
    </source>
</evidence>
<feature type="transmembrane region" description="Helical" evidence="1">
    <location>
        <begin position="14"/>
        <end position="33"/>
    </location>
</feature>
<gene>
    <name evidence="2" type="ORF">SanaruYs_18300</name>
</gene>
<evidence type="ECO:0000313" key="2">
    <source>
        <dbReference type="EMBL" id="GCC51604.1"/>
    </source>
</evidence>
<keyword evidence="3" id="KW-1185">Reference proteome</keyword>
<keyword evidence="1" id="KW-1133">Transmembrane helix</keyword>
<accession>A0A401U9T1</accession>
<dbReference type="InterPro" id="IPR021109">
    <property type="entry name" value="Peptidase_aspartic_dom_sf"/>
</dbReference>
<keyword evidence="1" id="KW-0812">Transmembrane</keyword>
<dbReference type="AlphaFoldDB" id="A0A401U9T1"/>
<dbReference type="Proteomes" id="UP000288227">
    <property type="component" value="Unassembled WGS sequence"/>
</dbReference>
<keyword evidence="1" id="KW-0472">Membrane</keyword>
<reference evidence="2 3" key="1">
    <citation type="submission" date="2018-11" db="EMBL/GenBank/DDBJ databases">
        <title>Chryseotalea sanarue gen. nov., sp., nov., a member of the family Cytophagaceae, isolated from a brackish lake in Hamamatsu Japan.</title>
        <authorList>
            <person name="Maejima Y."/>
            <person name="Iino T."/>
            <person name="Muraguchi Y."/>
            <person name="Fukuda K."/>
            <person name="Ohkuma M."/>
            <person name="Moriuchi R."/>
            <person name="Dohra H."/>
            <person name="Kimbara K."/>
            <person name="Shintani M."/>
        </authorList>
    </citation>
    <scope>NUCLEOTIDE SEQUENCE [LARGE SCALE GENOMIC DNA]</scope>
    <source>
        <strain evidence="2 3">Ys</strain>
    </source>
</reference>
<sequence>MSIAKKSMKIIKRILIAVAGLIVLSLFGGYFYFEKKFTPKINNLTVENSSGYIPIFWERSQDSDMSALLLPVKIKGVNIPLYMQLDCGSPNTIFYSRAMESLMLNFPASIQPADSLHHISLSYTLGNLIISSNQFAMIEYGQAINADTPDSIHIIGTIGTDLMEKRITILDFKNNNCAFTTAMPDGIEEAELQQFTFKKRRIMLPGKIDQEEMSFLFDTGTSAYSLITSQNLFEKYSTKNGNEVLSTGNSWGNTLTVHTKESNKVIDFGSTITPIANVTFIEGTSFLQNLLMRFSEMDGMIGNKLFKDKVVVLNCAHEKFAIIE</sequence>
<proteinExistence type="predicted"/>
<organism evidence="2 3">
    <name type="scientific">Chryseotalea sanaruensis</name>
    <dbReference type="NCBI Taxonomy" id="2482724"/>
    <lineage>
        <taxon>Bacteria</taxon>
        <taxon>Pseudomonadati</taxon>
        <taxon>Bacteroidota</taxon>
        <taxon>Cytophagia</taxon>
        <taxon>Cytophagales</taxon>
        <taxon>Chryseotaleaceae</taxon>
        <taxon>Chryseotalea</taxon>
    </lineage>
</organism>
<evidence type="ECO:0008006" key="4">
    <source>
        <dbReference type="Google" id="ProtNLM"/>
    </source>
</evidence>
<name>A0A401U9T1_9BACT</name>
<evidence type="ECO:0000256" key="1">
    <source>
        <dbReference type="SAM" id="Phobius"/>
    </source>
</evidence>